<dbReference type="InterPro" id="IPR036881">
    <property type="entry name" value="Glyco_hydro_3_C_sf"/>
</dbReference>
<organism evidence="9">
    <name type="scientific">Candidatus Moduliflexus flocculans</name>
    <dbReference type="NCBI Taxonomy" id="1499966"/>
    <lineage>
        <taxon>Bacteria</taxon>
        <taxon>Candidatus Moduliflexota</taxon>
        <taxon>Candidatus Moduliflexia</taxon>
        <taxon>Candidatus Moduliflexales</taxon>
        <taxon>Candidatus Moduliflexaceae</taxon>
    </lineage>
</organism>
<dbReference type="GO" id="GO:0009251">
    <property type="term" value="P:glucan catabolic process"/>
    <property type="evidence" value="ECO:0007669"/>
    <property type="project" value="TreeGrafter"/>
</dbReference>
<dbReference type="Gene3D" id="3.40.50.1700">
    <property type="entry name" value="Glycoside hydrolase family 3 C-terminal domain"/>
    <property type="match status" value="1"/>
</dbReference>
<dbReference type="Gene3D" id="3.20.20.300">
    <property type="entry name" value="Glycoside hydrolase, family 3, N-terminal domain"/>
    <property type="match status" value="1"/>
</dbReference>
<feature type="domain" description="Fibronectin type III-like" evidence="8">
    <location>
        <begin position="656"/>
        <end position="725"/>
    </location>
</feature>
<dbReference type="FunFam" id="3.20.20.300:FF:000007">
    <property type="entry name" value="Lysosomal beta glucosidase"/>
    <property type="match status" value="1"/>
</dbReference>
<dbReference type="Proteomes" id="UP000030700">
    <property type="component" value="Unassembled WGS sequence"/>
</dbReference>
<evidence type="ECO:0000313" key="9">
    <source>
        <dbReference type="EMBL" id="GAK48983.1"/>
    </source>
</evidence>
<keyword evidence="6" id="KW-0326">Glycosidase</keyword>
<dbReference type="EC" id="3.2.1.21" evidence="3"/>
<dbReference type="PANTHER" id="PTHR30620:SF16">
    <property type="entry name" value="LYSOSOMAL BETA GLUCOSIDASE"/>
    <property type="match status" value="1"/>
</dbReference>
<dbReference type="HOGENOM" id="CLU_004542_5_1_0"/>
<sequence length="734" mass="80190">MNKQFCRCLLALIVFCASISQSFAFEKDPAIVKKVEALLAQMTLEEKVGQVSQIAKDVLEQGRGRFDEHAMKRVIVEYAVGSILSGGGGYPAPNSPQEWAKMTNMFQKYAEQTRLQIPLIYGVDAVHGHAAVKGAVVFPYDINVAASFNPELAEKSAELTSETLAATGIQWNFAPVLDIARNPKWGRTYETFGEDPYLASIMGARMIQGYQKSGKVAACAKHFVGYGAAESGLDRQPADISERTFREVLFPPFKAAVDAGVRTFMINSGEVNGVPVHASKWLLTDILRKEFGFAGFVVSDWEDPKKIFAYHKAAPDLKQAIARTFNAGLDMSMIPMTLEEIELLKEAVNEGLVPMERLDDAVRNILYVKYELGLFENRYVDDAQAETAFTKAEQAETARMLARQSITLLKNASNTLPISNEVKRLLVAGSGAESKSDLCGGWTIDWMGAKEEDLIVGQTILAAIQDKIGATAQIDFLPDSAGRDQLLEAGNAADAIIAVVGEKSYAEMRGDRQDLSLSPEQQAMLDALSATGKPIILVIVSGRPLLIESAAQAAKAALYAYLPGTEGGAAIADVLFGDYNPAGRLPFSIPKHLGQVPLRYNDRINTTYEPLFPFGYGLSYTKFTYANLQAPTTVKQGEPLTVSVDVTNSGNVAGDDVVLAYYTNKYASVTPRRQQLCGFQRISLQPGETNTVTFTITPEQLIVYNETLQPVEELRPIFLKIGQLQAKIDIISNQ</sequence>
<evidence type="ECO:0000256" key="7">
    <source>
        <dbReference type="SAM" id="SignalP"/>
    </source>
</evidence>
<reference evidence="9" key="1">
    <citation type="journal article" date="2015" name="PeerJ">
        <title>First genomic representation of candidate bacterial phylum KSB3 points to enhanced environmental sensing as a trigger of wastewater bulking.</title>
        <authorList>
            <person name="Sekiguchi Y."/>
            <person name="Ohashi A."/>
            <person name="Parks D.H."/>
            <person name="Yamauchi T."/>
            <person name="Tyson G.W."/>
            <person name="Hugenholtz P."/>
        </authorList>
    </citation>
    <scope>NUCLEOTIDE SEQUENCE [LARGE SCALE GENOMIC DNA]</scope>
</reference>
<evidence type="ECO:0000256" key="2">
    <source>
        <dbReference type="ARBA" id="ARBA00005336"/>
    </source>
</evidence>
<evidence type="ECO:0000256" key="1">
    <source>
        <dbReference type="ARBA" id="ARBA00000448"/>
    </source>
</evidence>
<protein>
    <recommendedName>
        <fullName evidence="3">beta-glucosidase</fullName>
        <ecNumber evidence="3">3.2.1.21</ecNumber>
    </recommendedName>
</protein>
<evidence type="ECO:0000256" key="3">
    <source>
        <dbReference type="ARBA" id="ARBA00012744"/>
    </source>
</evidence>
<comment type="similarity">
    <text evidence="2">Belongs to the glycosyl hydrolase 3 family.</text>
</comment>
<dbReference type="SUPFAM" id="SSF51445">
    <property type="entry name" value="(Trans)glycosidases"/>
    <property type="match status" value="1"/>
</dbReference>
<keyword evidence="5 9" id="KW-0378">Hydrolase</keyword>
<keyword evidence="4 7" id="KW-0732">Signal</keyword>
<comment type="catalytic activity">
    <reaction evidence="1">
        <text>Hydrolysis of terminal, non-reducing beta-D-glucosyl residues with release of beta-D-glucose.</text>
        <dbReference type="EC" id="3.2.1.21"/>
    </reaction>
</comment>
<dbReference type="InterPro" id="IPR013783">
    <property type="entry name" value="Ig-like_fold"/>
</dbReference>
<dbReference type="Pfam" id="PF00933">
    <property type="entry name" value="Glyco_hydro_3"/>
    <property type="match status" value="1"/>
</dbReference>
<evidence type="ECO:0000256" key="6">
    <source>
        <dbReference type="ARBA" id="ARBA00023295"/>
    </source>
</evidence>
<gene>
    <name evidence="9" type="ORF">U14_00200</name>
</gene>
<dbReference type="PANTHER" id="PTHR30620">
    <property type="entry name" value="PERIPLASMIC BETA-GLUCOSIDASE-RELATED"/>
    <property type="match status" value="1"/>
</dbReference>
<dbReference type="GO" id="GO:0008422">
    <property type="term" value="F:beta-glucosidase activity"/>
    <property type="evidence" value="ECO:0007669"/>
    <property type="project" value="UniProtKB-EC"/>
</dbReference>
<dbReference type="EMBL" id="DF820455">
    <property type="protein sequence ID" value="GAK48983.1"/>
    <property type="molecule type" value="Genomic_DNA"/>
</dbReference>
<dbReference type="InterPro" id="IPR051915">
    <property type="entry name" value="Cellulose_Degrad_GH3"/>
</dbReference>
<name>A0A0S6VPV5_9BACT</name>
<dbReference type="STRING" id="1499966.U14_00200"/>
<accession>A0A0S6VPV5</accession>
<evidence type="ECO:0000259" key="8">
    <source>
        <dbReference type="SMART" id="SM01217"/>
    </source>
</evidence>
<dbReference type="PRINTS" id="PR00133">
    <property type="entry name" value="GLHYDRLASE3"/>
</dbReference>
<dbReference type="InterPro" id="IPR017853">
    <property type="entry name" value="GH"/>
</dbReference>
<evidence type="ECO:0000313" key="10">
    <source>
        <dbReference type="Proteomes" id="UP000030700"/>
    </source>
</evidence>
<keyword evidence="10" id="KW-1185">Reference proteome</keyword>
<dbReference type="SUPFAM" id="SSF52279">
    <property type="entry name" value="Beta-D-glucan exohydrolase, C-terminal domain"/>
    <property type="match status" value="1"/>
</dbReference>
<dbReference type="SMART" id="SM01217">
    <property type="entry name" value="Fn3_like"/>
    <property type="match status" value="1"/>
</dbReference>
<evidence type="ECO:0000256" key="4">
    <source>
        <dbReference type="ARBA" id="ARBA00022729"/>
    </source>
</evidence>
<dbReference type="AlphaFoldDB" id="A0A0S6VPV5"/>
<dbReference type="InterPro" id="IPR001764">
    <property type="entry name" value="Glyco_hydro_3_N"/>
</dbReference>
<feature type="chain" id="PRO_5006631429" description="beta-glucosidase" evidence="7">
    <location>
        <begin position="25"/>
        <end position="734"/>
    </location>
</feature>
<dbReference type="Pfam" id="PF14310">
    <property type="entry name" value="Fn3-like"/>
    <property type="match status" value="1"/>
</dbReference>
<dbReference type="InterPro" id="IPR026891">
    <property type="entry name" value="Fn3-like"/>
</dbReference>
<proteinExistence type="inferred from homology"/>
<dbReference type="Gene3D" id="2.60.40.10">
    <property type="entry name" value="Immunoglobulins"/>
    <property type="match status" value="1"/>
</dbReference>
<feature type="signal peptide" evidence="7">
    <location>
        <begin position="1"/>
        <end position="24"/>
    </location>
</feature>
<dbReference type="InterPro" id="IPR002772">
    <property type="entry name" value="Glyco_hydro_3_C"/>
</dbReference>
<dbReference type="Pfam" id="PF01915">
    <property type="entry name" value="Glyco_hydro_3_C"/>
    <property type="match status" value="1"/>
</dbReference>
<evidence type="ECO:0000256" key="5">
    <source>
        <dbReference type="ARBA" id="ARBA00022801"/>
    </source>
</evidence>
<dbReference type="InterPro" id="IPR036962">
    <property type="entry name" value="Glyco_hydro_3_N_sf"/>
</dbReference>